<sequence length="149" mass="17421">MNFNGGHLVHLYIVSIPLLRFGGGGYEGSFYCSQTTTIHCALRRREVCLQAWRFHFYHFCIPIYTNQTLLFFLFLAVFPSNQQPIFIPHVKLSSSPLQMLTTLYPYITFKQTNEGNLRRENGGREEEEKQQRWEGAERERKQGGGKERV</sequence>
<comment type="caution">
    <text evidence="3">The sequence shown here is derived from an EMBL/GenBank/DDBJ whole genome shotgun (WGS) entry which is preliminary data.</text>
</comment>
<proteinExistence type="predicted"/>
<feature type="compositionally biased region" description="Basic and acidic residues" evidence="1">
    <location>
        <begin position="116"/>
        <end position="149"/>
    </location>
</feature>
<organism evidence="3 4">
    <name type="scientific">Triangularia verruculosa</name>
    <dbReference type="NCBI Taxonomy" id="2587418"/>
    <lineage>
        <taxon>Eukaryota</taxon>
        <taxon>Fungi</taxon>
        <taxon>Dikarya</taxon>
        <taxon>Ascomycota</taxon>
        <taxon>Pezizomycotina</taxon>
        <taxon>Sordariomycetes</taxon>
        <taxon>Sordariomycetidae</taxon>
        <taxon>Sordariales</taxon>
        <taxon>Podosporaceae</taxon>
        <taxon>Triangularia</taxon>
    </lineage>
</organism>
<evidence type="ECO:0000256" key="1">
    <source>
        <dbReference type="SAM" id="MobiDB-lite"/>
    </source>
</evidence>
<reference evidence="3" key="2">
    <citation type="submission" date="2023-05" db="EMBL/GenBank/DDBJ databases">
        <authorList>
            <consortium name="Lawrence Berkeley National Laboratory"/>
            <person name="Steindorff A."/>
            <person name="Hensen N."/>
            <person name="Bonometti L."/>
            <person name="Westerberg I."/>
            <person name="Brannstrom I.O."/>
            <person name="Guillou S."/>
            <person name="Cros-Aarteil S."/>
            <person name="Calhoun S."/>
            <person name="Haridas S."/>
            <person name="Kuo A."/>
            <person name="Mondo S."/>
            <person name="Pangilinan J."/>
            <person name="Riley R."/>
            <person name="Labutti K."/>
            <person name="Andreopoulos B."/>
            <person name="Lipzen A."/>
            <person name="Chen C."/>
            <person name="Yanf M."/>
            <person name="Daum C."/>
            <person name="Ng V."/>
            <person name="Clum A."/>
            <person name="Ohm R."/>
            <person name="Martin F."/>
            <person name="Silar P."/>
            <person name="Natvig D."/>
            <person name="Lalanne C."/>
            <person name="Gautier V."/>
            <person name="Ament-Velasquez S.L."/>
            <person name="Kruys A."/>
            <person name="Hutchinson M.I."/>
            <person name="Powell A.J."/>
            <person name="Barry K."/>
            <person name="Miller A.N."/>
            <person name="Grigoriev I.V."/>
            <person name="Debuchy R."/>
            <person name="Gladieux P."/>
            <person name="Thoren M.H."/>
            <person name="Johannesson H."/>
        </authorList>
    </citation>
    <scope>NUCLEOTIDE SEQUENCE</scope>
    <source>
        <strain evidence="3">CBS 315.58</strain>
    </source>
</reference>
<name>A0AAN6XUC4_9PEZI</name>
<keyword evidence="2" id="KW-1133">Transmembrane helix</keyword>
<dbReference type="AlphaFoldDB" id="A0AAN6XUC4"/>
<feature type="transmembrane region" description="Helical" evidence="2">
    <location>
        <begin position="56"/>
        <end position="78"/>
    </location>
</feature>
<accession>A0AAN6XUC4</accession>
<evidence type="ECO:0000313" key="4">
    <source>
        <dbReference type="Proteomes" id="UP001303160"/>
    </source>
</evidence>
<dbReference type="Proteomes" id="UP001303160">
    <property type="component" value="Unassembled WGS sequence"/>
</dbReference>
<keyword evidence="2" id="KW-0812">Transmembrane</keyword>
<evidence type="ECO:0000313" key="3">
    <source>
        <dbReference type="EMBL" id="KAK4204722.1"/>
    </source>
</evidence>
<protein>
    <submittedName>
        <fullName evidence="3">Uncharacterized protein</fullName>
    </submittedName>
</protein>
<keyword evidence="4" id="KW-1185">Reference proteome</keyword>
<reference evidence="3" key="1">
    <citation type="journal article" date="2023" name="Mol. Phylogenet. Evol.">
        <title>Genome-scale phylogeny and comparative genomics of the fungal order Sordariales.</title>
        <authorList>
            <person name="Hensen N."/>
            <person name="Bonometti L."/>
            <person name="Westerberg I."/>
            <person name="Brannstrom I.O."/>
            <person name="Guillou S."/>
            <person name="Cros-Aarteil S."/>
            <person name="Calhoun S."/>
            <person name="Haridas S."/>
            <person name="Kuo A."/>
            <person name="Mondo S."/>
            <person name="Pangilinan J."/>
            <person name="Riley R."/>
            <person name="LaButti K."/>
            <person name="Andreopoulos B."/>
            <person name="Lipzen A."/>
            <person name="Chen C."/>
            <person name="Yan M."/>
            <person name="Daum C."/>
            <person name="Ng V."/>
            <person name="Clum A."/>
            <person name="Steindorff A."/>
            <person name="Ohm R.A."/>
            <person name="Martin F."/>
            <person name="Silar P."/>
            <person name="Natvig D.O."/>
            <person name="Lalanne C."/>
            <person name="Gautier V."/>
            <person name="Ament-Velasquez S.L."/>
            <person name="Kruys A."/>
            <person name="Hutchinson M.I."/>
            <person name="Powell A.J."/>
            <person name="Barry K."/>
            <person name="Miller A.N."/>
            <person name="Grigoriev I.V."/>
            <person name="Debuchy R."/>
            <person name="Gladieux P."/>
            <person name="Hiltunen Thoren M."/>
            <person name="Johannesson H."/>
        </authorList>
    </citation>
    <scope>NUCLEOTIDE SEQUENCE</scope>
    <source>
        <strain evidence="3">CBS 315.58</strain>
    </source>
</reference>
<dbReference type="EMBL" id="MU863880">
    <property type="protein sequence ID" value="KAK4204722.1"/>
    <property type="molecule type" value="Genomic_DNA"/>
</dbReference>
<gene>
    <name evidence="3" type="ORF">QBC40DRAFT_83809</name>
</gene>
<feature type="region of interest" description="Disordered" evidence="1">
    <location>
        <begin position="115"/>
        <end position="149"/>
    </location>
</feature>
<keyword evidence="2" id="KW-0472">Membrane</keyword>
<evidence type="ECO:0000256" key="2">
    <source>
        <dbReference type="SAM" id="Phobius"/>
    </source>
</evidence>